<evidence type="ECO:0000313" key="7">
    <source>
        <dbReference type="Proteomes" id="UP000290189"/>
    </source>
</evidence>
<dbReference type="Proteomes" id="UP000290189">
    <property type="component" value="Unassembled WGS sequence"/>
</dbReference>
<evidence type="ECO:0000313" key="5">
    <source>
        <dbReference type="EMBL" id="SPR00599.1"/>
    </source>
</evidence>
<evidence type="ECO:0000313" key="6">
    <source>
        <dbReference type="Proteomes" id="UP000039324"/>
    </source>
</evidence>
<accession>A0A0G4ITW5</accession>
<dbReference type="EMBL" id="OVEO01000014">
    <property type="protein sequence ID" value="SPR00599.1"/>
    <property type="molecule type" value="Genomic_DNA"/>
</dbReference>
<reference evidence="4 6" key="1">
    <citation type="submission" date="2015-02" db="EMBL/GenBank/DDBJ databases">
        <authorList>
            <person name="Chooi Y.-H."/>
        </authorList>
    </citation>
    <scope>NUCLEOTIDE SEQUENCE [LARGE SCALE GENOMIC DNA]</scope>
    <source>
        <strain evidence="4">E3</strain>
    </source>
</reference>
<dbReference type="PANTHER" id="PTHR13027">
    <property type="entry name" value="SAND PROTEIN-RELATED"/>
    <property type="match status" value="1"/>
</dbReference>
<keyword evidence="6" id="KW-1185">Reference proteome</keyword>
<feature type="region of interest" description="Disordered" evidence="1">
    <location>
        <begin position="1"/>
        <end position="25"/>
    </location>
</feature>
<dbReference type="Pfam" id="PF19037">
    <property type="entry name" value="Fuz_longin_2"/>
    <property type="match status" value="1"/>
</dbReference>
<dbReference type="AlphaFoldDB" id="A0A0G4ITW5"/>
<dbReference type="EMBL" id="CDSF01000087">
    <property type="protein sequence ID" value="CEO98773.1"/>
    <property type="molecule type" value="Genomic_DNA"/>
</dbReference>
<dbReference type="InterPro" id="IPR004353">
    <property type="entry name" value="Mon1"/>
</dbReference>
<evidence type="ECO:0008006" key="8">
    <source>
        <dbReference type="Google" id="ProtNLM"/>
    </source>
</evidence>
<reference evidence="5 7" key="2">
    <citation type="submission" date="2018-03" db="EMBL/GenBank/DDBJ databases">
        <authorList>
            <person name="Fogelqvist J."/>
        </authorList>
    </citation>
    <scope>NUCLEOTIDE SEQUENCE [LARGE SCALE GENOMIC DNA]</scope>
</reference>
<dbReference type="InterPro" id="IPR043971">
    <property type="entry name" value="FUZ/MON1/HPS1_longin_2"/>
</dbReference>
<protein>
    <recommendedName>
        <fullName evidence="8">Vacuolar fusion protein MON1 homolog</fullName>
    </recommendedName>
</protein>
<keyword evidence="5" id="KW-0496">Mitochondrion</keyword>
<sequence length="434" mass="46895">MGDDDDAAAAAAPAPTPGDRHPPVGRSAFFQQDPHAFLLSWAARPIFALHELDAGHESFVALLSALISNAHALGDRLRCVRAGATSICFGEFGPIYIVVASARADQAILLPMLDALYGQFLLLLSESAPSMLEKHPGYDLRHLMGGVDSLLRAQSQLSLNEFSFVADVVQAMPLAPSSRSAISSAVLRHRRPDSHVMSIVILRGHSLVQVAHRQGMPLALRDCMLLVTFANHLSVLSMSDVFTPVCLPAFNARAFAYAHLSTLADDVFLIQITADSNDLAALQGFKQDLQADLLLSGALDLIRQAPRRPPLEMLGVTDVNVRHCIAVSRACGQMVDSQVQAPLAETPADRELCLGMHRRALSMMGTVQPSARLVVEMRCSHTSLALRLAGDVDVFLIVSPLLSRSDAIQCGRRAGTAIQQRRKTLFAMTFASWS</sequence>
<dbReference type="GO" id="GO:0006623">
    <property type="term" value="P:protein targeting to vacuole"/>
    <property type="evidence" value="ECO:0007669"/>
    <property type="project" value="InterPro"/>
</dbReference>
<name>A0A0G4ITW5_PLABS</name>
<evidence type="ECO:0000313" key="4">
    <source>
        <dbReference type="EMBL" id="CEO98773.1"/>
    </source>
</evidence>
<dbReference type="OrthoDB" id="272411at2759"/>
<dbReference type="PANTHER" id="PTHR13027:SF7">
    <property type="entry name" value="VACUOLAR FUSION PROTEIN MON1 HOMOLOG"/>
    <property type="match status" value="1"/>
</dbReference>
<dbReference type="PRINTS" id="PR01546">
    <property type="entry name" value="YEAST73DUF"/>
</dbReference>
<dbReference type="GO" id="GO:0016192">
    <property type="term" value="P:vesicle-mediated transport"/>
    <property type="evidence" value="ECO:0007669"/>
    <property type="project" value="InterPro"/>
</dbReference>
<dbReference type="STRING" id="37360.A0A0G4ITW5"/>
<geneLocation type="mitochondrion" evidence="5"/>
<feature type="domain" description="FUZ/MON1/HPS1 second Longin" evidence="3">
    <location>
        <begin position="200"/>
        <end position="287"/>
    </location>
</feature>
<evidence type="ECO:0000256" key="1">
    <source>
        <dbReference type="SAM" id="MobiDB-lite"/>
    </source>
</evidence>
<dbReference type="Pfam" id="PF19036">
    <property type="entry name" value="Fuz_longin_1"/>
    <property type="match status" value="1"/>
</dbReference>
<proteinExistence type="predicted"/>
<evidence type="ECO:0000259" key="2">
    <source>
        <dbReference type="Pfam" id="PF19036"/>
    </source>
</evidence>
<dbReference type="Proteomes" id="UP000039324">
    <property type="component" value="Unassembled WGS sequence"/>
</dbReference>
<dbReference type="InterPro" id="IPR043972">
    <property type="entry name" value="FUZ/MON1/HPS1_longin_1"/>
</dbReference>
<gene>
    <name evidence="4" type="ORF">PBRA_006887</name>
    <name evidence="5" type="ORF">PLBR_LOCUS7814</name>
</gene>
<evidence type="ECO:0000259" key="3">
    <source>
        <dbReference type="Pfam" id="PF19037"/>
    </source>
</evidence>
<feature type="domain" description="FUZ/MON1/HPS1 first Longin" evidence="2">
    <location>
        <begin position="35"/>
        <end position="151"/>
    </location>
</feature>
<organism evidence="4 6">
    <name type="scientific">Plasmodiophora brassicae</name>
    <name type="common">Clubroot disease agent</name>
    <dbReference type="NCBI Taxonomy" id="37360"/>
    <lineage>
        <taxon>Eukaryota</taxon>
        <taxon>Sar</taxon>
        <taxon>Rhizaria</taxon>
        <taxon>Endomyxa</taxon>
        <taxon>Phytomyxea</taxon>
        <taxon>Plasmodiophorida</taxon>
        <taxon>Plasmodiophoridae</taxon>
        <taxon>Plasmodiophora</taxon>
    </lineage>
</organism>
<dbReference type="OMA" id="DIMIIQS"/>